<dbReference type="STRING" id="1420583.V473_16065"/>
<dbReference type="AlphaFoldDB" id="A0A0J7XT17"/>
<comment type="caution">
    <text evidence="2">The sequence shown here is derived from an EMBL/GenBank/DDBJ whole genome shotgun (WGS) entry which is preliminary data.</text>
</comment>
<evidence type="ECO:0000313" key="3">
    <source>
        <dbReference type="Proteomes" id="UP000052232"/>
    </source>
</evidence>
<reference evidence="2 3" key="1">
    <citation type="journal article" date="2015" name="G3 (Bethesda)">
        <title>Insights into Ongoing Evolution of the Hexachlorocyclohexane Catabolic Pathway from Comparative Genomics of Ten Sphingomonadaceae Strains.</title>
        <authorList>
            <person name="Pearce S.L."/>
            <person name="Oakeshott J.G."/>
            <person name="Pandey G."/>
        </authorList>
    </citation>
    <scope>NUCLEOTIDE SEQUENCE [LARGE SCALE GENOMIC DNA]</scope>
    <source>
        <strain evidence="2 3">LL01</strain>
    </source>
</reference>
<dbReference type="RefSeq" id="WP_176482667.1">
    <property type="nucleotide sequence ID" value="NZ_KQ130435.1"/>
</dbReference>
<evidence type="ECO:0008006" key="4">
    <source>
        <dbReference type="Google" id="ProtNLM"/>
    </source>
</evidence>
<protein>
    <recommendedName>
        <fullName evidence="4">Nucleotidyltransferase</fullName>
    </recommendedName>
</protein>
<proteinExistence type="predicted"/>
<sequence>MDDNHDALAHGADQRRATRDHNEMRERVLARVLHLDAFGRMAMERAVRILRAYFVDRRSSAPRRGTLHWLMLVGDHADTGKPVKWGNEPLVFDIWGFVDHEAYKGLERYWGRAQAVLKSELGRAIAVELSVFTIAEAGRFHLTNPWLAKRYDGGIILFDRAMDPPSAERQTIHDRITAGADALDEPQSAAFAQYRRRGFDLARIANKLHASAAEAEMHLSEAFGALLARLGDDAQPQSLRPGLGQHPRHNLDLYHRPGDFDRILAVTFYRRAVDFVGLMVEGHARDRPSLVVREAANASEFALKTLLLRAGCSDEWNRQHIGLDLERELEEAQANGMPPPSPELARLIPPLSRYHRQGRTPDQARAVLAVIPPAEIVETVATLLNAVGRITGYTGLPGERGA</sequence>
<gene>
    <name evidence="2" type="ORF">V473_16065</name>
</gene>
<evidence type="ECO:0000313" key="2">
    <source>
        <dbReference type="EMBL" id="KMS54163.1"/>
    </source>
</evidence>
<name>A0A0J7XT17_9SPHN</name>
<dbReference type="PATRIC" id="fig|1420583.3.peg.3012"/>
<evidence type="ECO:0000256" key="1">
    <source>
        <dbReference type="SAM" id="MobiDB-lite"/>
    </source>
</evidence>
<keyword evidence="3" id="KW-1185">Reference proteome</keyword>
<organism evidence="2 3">
    <name type="scientific">Sphingobium cupriresistens LL01</name>
    <dbReference type="NCBI Taxonomy" id="1420583"/>
    <lineage>
        <taxon>Bacteria</taxon>
        <taxon>Pseudomonadati</taxon>
        <taxon>Pseudomonadota</taxon>
        <taxon>Alphaproteobacteria</taxon>
        <taxon>Sphingomonadales</taxon>
        <taxon>Sphingomonadaceae</taxon>
        <taxon>Sphingobium</taxon>
    </lineage>
</organism>
<accession>A0A0J7XT17</accession>
<feature type="region of interest" description="Disordered" evidence="1">
    <location>
        <begin position="1"/>
        <end position="21"/>
    </location>
</feature>
<dbReference type="Proteomes" id="UP000052232">
    <property type="component" value="Unassembled WGS sequence"/>
</dbReference>
<dbReference type="EMBL" id="JACT01000004">
    <property type="protein sequence ID" value="KMS54163.1"/>
    <property type="molecule type" value="Genomic_DNA"/>
</dbReference>